<dbReference type="RefSeq" id="WP_133054699.1">
    <property type="nucleotide sequence ID" value="NZ_LWBP01000185.1"/>
</dbReference>
<dbReference type="EMBL" id="LWBP01000185">
    <property type="protein sequence ID" value="OQP59041.1"/>
    <property type="molecule type" value="Genomic_DNA"/>
</dbReference>
<sequence>MKYTYVIIPLLSVSIFAYPQDSATSRSKFDVSGYIKDMGSFSYAGNYVLTNLLHNRVNIKWNPHRSITGSVEVRNRLYWGDLVSNTPGFNGSLKNDNEWLNLSAIWASSNNLVFQSNIERLGIEFRQRKWNMHLGRQRVNWGLTTAWNPNDIFNSYNFLDFDYEEKPYTDAVKVAYNINDSSGIDVAVNPYGDIRKSVAAARYSIDKRGYHLQMIAGVYRNKLTAGFGWAGKLGNIEYKGEGQAFIGEKDSANRFNYSLELSYRSVKGWYFSSSLLHNTSGLSEPVNNAAKINFRVTPVNLMPARWNIVAITSKQFTPEFSSSLRLVYSPRVNLFIIYPSLNYHLFGSLDADVIYQSFFLELQKKFEATSHNMYVRLKWKF</sequence>
<accession>A0A1V9FL80</accession>
<comment type="caution">
    <text evidence="1">The sequence shown here is derived from an EMBL/GenBank/DDBJ whole genome shotgun (WGS) entry which is preliminary data.</text>
</comment>
<keyword evidence="2" id="KW-1185">Reference proteome</keyword>
<organism evidence="1 2">
    <name type="scientific">Niastella populi</name>
    <dbReference type="NCBI Taxonomy" id="550983"/>
    <lineage>
        <taxon>Bacteria</taxon>
        <taxon>Pseudomonadati</taxon>
        <taxon>Bacteroidota</taxon>
        <taxon>Chitinophagia</taxon>
        <taxon>Chitinophagales</taxon>
        <taxon>Chitinophagaceae</taxon>
        <taxon>Niastella</taxon>
    </lineage>
</organism>
<dbReference type="OrthoDB" id="5383458at2"/>
<reference evidence="2" key="1">
    <citation type="submission" date="2016-04" db="EMBL/GenBank/DDBJ databases">
        <authorList>
            <person name="Chen L."/>
            <person name="Zhuang W."/>
            <person name="Wang G."/>
        </authorList>
    </citation>
    <scope>NUCLEOTIDE SEQUENCE [LARGE SCALE GENOMIC DNA]</scope>
    <source>
        <strain evidence="2">208</strain>
    </source>
</reference>
<protein>
    <submittedName>
        <fullName evidence="1">Uncharacterized protein</fullName>
    </submittedName>
</protein>
<name>A0A1V9FL80_9BACT</name>
<proteinExistence type="predicted"/>
<evidence type="ECO:0000313" key="2">
    <source>
        <dbReference type="Proteomes" id="UP000192276"/>
    </source>
</evidence>
<dbReference type="STRING" id="550983.A4R26_21885"/>
<gene>
    <name evidence="1" type="ORF">A4R26_21885</name>
</gene>
<dbReference type="Proteomes" id="UP000192276">
    <property type="component" value="Unassembled WGS sequence"/>
</dbReference>
<dbReference type="AlphaFoldDB" id="A0A1V9FL80"/>
<evidence type="ECO:0000313" key="1">
    <source>
        <dbReference type="EMBL" id="OQP59041.1"/>
    </source>
</evidence>